<evidence type="ECO:0000256" key="1">
    <source>
        <dbReference type="ARBA" id="ARBA00004496"/>
    </source>
</evidence>
<evidence type="ECO:0000256" key="2">
    <source>
        <dbReference type="ARBA" id="ARBA00004604"/>
    </source>
</evidence>
<dbReference type="InParanoid" id="A0A3N4L1W5"/>
<comment type="subcellular location">
    <subcellularLocation>
        <location evidence="1">Cytoplasm</location>
    </subcellularLocation>
    <subcellularLocation>
        <location evidence="2">Nucleus</location>
        <location evidence="2">Nucleolus</location>
    </subcellularLocation>
</comment>
<evidence type="ECO:0000256" key="6">
    <source>
        <dbReference type="ARBA" id="ARBA00042523"/>
    </source>
</evidence>
<keyword evidence="5" id="KW-0271">Exosome</keyword>
<organism evidence="7 8">
    <name type="scientific">Morchella conica CCBAS932</name>
    <dbReference type="NCBI Taxonomy" id="1392247"/>
    <lineage>
        <taxon>Eukaryota</taxon>
        <taxon>Fungi</taxon>
        <taxon>Dikarya</taxon>
        <taxon>Ascomycota</taxon>
        <taxon>Pezizomycotina</taxon>
        <taxon>Pezizomycetes</taxon>
        <taxon>Pezizales</taxon>
        <taxon>Morchellaceae</taxon>
        <taxon>Morchella</taxon>
    </lineage>
</organism>
<dbReference type="PANTHER" id="PTHR11097">
    <property type="entry name" value="EXOSOME COMPLEX EXONUCLEASE RIBOSOMAL RNA PROCESSING PROTEIN"/>
    <property type="match status" value="1"/>
</dbReference>
<dbReference type="GO" id="GO:0071038">
    <property type="term" value="P:TRAMP-dependent tRNA surveillance pathway"/>
    <property type="evidence" value="ECO:0007669"/>
    <property type="project" value="TreeGrafter"/>
</dbReference>
<dbReference type="EMBL" id="ML119107">
    <property type="protein sequence ID" value="RPB16804.1"/>
    <property type="molecule type" value="Genomic_DNA"/>
</dbReference>
<dbReference type="Proteomes" id="UP000277580">
    <property type="component" value="Unassembled WGS sequence"/>
</dbReference>
<dbReference type="STRING" id="1392247.A0A3N4L1W5"/>
<dbReference type="AlphaFoldDB" id="A0A3N4L1W5"/>
<reference evidence="7 8" key="1">
    <citation type="journal article" date="2018" name="Nat. Ecol. Evol.">
        <title>Pezizomycetes genomes reveal the molecular basis of ectomycorrhizal truffle lifestyle.</title>
        <authorList>
            <person name="Murat C."/>
            <person name="Payen T."/>
            <person name="Noel B."/>
            <person name="Kuo A."/>
            <person name="Morin E."/>
            <person name="Chen J."/>
            <person name="Kohler A."/>
            <person name="Krizsan K."/>
            <person name="Balestrini R."/>
            <person name="Da Silva C."/>
            <person name="Montanini B."/>
            <person name="Hainaut M."/>
            <person name="Levati E."/>
            <person name="Barry K.W."/>
            <person name="Belfiori B."/>
            <person name="Cichocki N."/>
            <person name="Clum A."/>
            <person name="Dockter R.B."/>
            <person name="Fauchery L."/>
            <person name="Guy J."/>
            <person name="Iotti M."/>
            <person name="Le Tacon F."/>
            <person name="Lindquist E.A."/>
            <person name="Lipzen A."/>
            <person name="Malagnac F."/>
            <person name="Mello A."/>
            <person name="Molinier V."/>
            <person name="Miyauchi S."/>
            <person name="Poulain J."/>
            <person name="Riccioni C."/>
            <person name="Rubini A."/>
            <person name="Sitrit Y."/>
            <person name="Splivallo R."/>
            <person name="Traeger S."/>
            <person name="Wang M."/>
            <person name="Zifcakova L."/>
            <person name="Wipf D."/>
            <person name="Zambonelli A."/>
            <person name="Paolocci F."/>
            <person name="Nowrousian M."/>
            <person name="Ottonello S."/>
            <person name="Baldrian P."/>
            <person name="Spatafora J.W."/>
            <person name="Henrissat B."/>
            <person name="Nagy L.G."/>
            <person name="Aury J.M."/>
            <person name="Wincker P."/>
            <person name="Grigoriev I.V."/>
            <person name="Bonfante P."/>
            <person name="Martin F.M."/>
        </authorList>
    </citation>
    <scope>NUCLEOTIDE SEQUENCE [LARGE SCALE GENOMIC DNA]</scope>
    <source>
        <strain evidence="7 8">CCBAS932</strain>
    </source>
</reference>
<dbReference type="OrthoDB" id="272245at2759"/>
<evidence type="ECO:0000313" key="8">
    <source>
        <dbReference type="Proteomes" id="UP000277580"/>
    </source>
</evidence>
<dbReference type="GO" id="GO:0034475">
    <property type="term" value="P:U4 snRNA 3'-end processing"/>
    <property type="evidence" value="ECO:0007669"/>
    <property type="project" value="TreeGrafter"/>
</dbReference>
<dbReference type="InterPro" id="IPR050590">
    <property type="entry name" value="Exosome_comp_Rrp42_subfam"/>
</dbReference>
<dbReference type="FunCoup" id="A0A3N4L1W5">
    <property type="interactions" value="146"/>
</dbReference>
<dbReference type="PANTHER" id="PTHR11097:SF8">
    <property type="entry name" value="EXOSOME COMPLEX COMPONENT RRP42"/>
    <property type="match status" value="1"/>
</dbReference>
<gene>
    <name evidence="7" type="ORF">P167DRAFT_515996</name>
</gene>
<dbReference type="InterPro" id="IPR027408">
    <property type="entry name" value="PNPase/RNase_PH_dom_sf"/>
</dbReference>
<dbReference type="Gene3D" id="3.30.230.70">
    <property type="entry name" value="GHMP Kinase, N-terminal domain"/>
    <property type="match status" value="1"/>
</dbReference>
<dbReference type="GO" id="GO:0034476">
    <property type="term" value="P:U5 snRNA 3'-end processing"/>
    <property type="evidence" value="ECO:0007669"/>
    <property type="project" value="TreeGrafter"/>
</dbReference>
<dbReference type="GO" id="GO:0000467">
    <property type="term" value="P:exonucleolytic trimming to generate mature 3'-end of 5.8S rRNA from tricistronic rRNA transcript (SSU-rRNA, 5.8S rRNA, LSU-rRNA)"/>
    <property type="evidence" value="ECO:0007669"/>
    <property type="project" value="TreeGrafter"/>
</dbReference>
<keyword evidence="8" id="KW-1185">Reference proteome</keyword>
<dbReference type="GO" id="GO:0034473">
    <property type="term" value="P:U1 snRNA 3'-end processing"/>
    <property type="evidence" value="ECO:0007669"/>
    <property type="project" value="TreeGrafter"/>
</dbReference>
<comment type="similarity">
    <text evidence="3">Belongs to the RNase PH family.</text>
</comment>
<name>A0A3N4L1W5_9PEZI</name>
<evidence type="ECO:0000256" key="5">
    <source>
        <dbReference type="ARBA" id="ARBA00022835"/>
    </source>
</evidence>
<dbReference type="GO" id="GO:0005730">
    <property type="term" value="C:nucleolus"/>
    <property type="evidence" value="ECO:0007669"/>
    <property type="project" value="UniProtKB-SubCell"/>
</dbReference>
<proteinExistence type="inferred from homology"/>
<dbReference type="GO" id="GO:0016075">
    <property type="term" value="P:rRNA catabolic process"/>
    <property type="evidence" value="ECO:0007669"/>
    <property type="project" value="TreeGrafter"/>
</dbReference>
<dbReference type="GO" id="GO:0000176">
    <property type="term" value="C:nuclear exosome (RNase complex)"/>
    <property type="evidence" value="ECO:0007669"/>
    <property type="project" value="TreeGrafter"/>
</dbReference>
<sequence length="310" mass="32947">MAPPTSTTLISPAELSYLRSSLALNPPIRPDARSPTQFRPLVAEIDILPSTNGSARMIWGDGGECVVGVKVEVEPTELTADGKRKNWVEIGVEVQGQRDDDPLGVFLGMTVTESLLTPSSTLTERLAITSRFHWKMYIDILLITPPLSHPGTLLSLSTNLALRSTRLPRLTSEADEDPMFDDDWDASVPLYQASNQLPPITLLVLSVGDNIFFDPTKEELAVADCVLAVSLATNSAKDTPKVIGVRTLESGSGGIVTTAGAKDVGSGGAAVEATSMGGVKRTVVKKIIKESLSVGKEVFGSLQGVVDANH</sequence>
<protein>
    <recommendedName>
        <fullName evidence="6">Ribosomal RNA-processing protein 42</fullName>
    </recommendedName>
</protein>
<dbReference type="InterPro" id="IPR020568">
    <property type="entry name" value="Ribosomal_Su5_D2-typ_SF"/>
</dbReference>
<dbReference type="GO" id="GO:0000177">
    <property type="term" value="C:cytoplasmic exosome (RNase complex)"/>
    <property type="evidence" value="ECO:0007669"/>
    <property type="project" value="TreeGrafter"/>
</dbReference>
<evidence type="ECO:0000313" key="7">
    <source>
        <dbReference type="EMBL" id="RPB16804.1"/>
    </source>
</evidence>
<dbReference type="SUPFAM" id="SSF54211">
    <property type="entry name" value="Ribosomal protein S5 domain 2-like"/>
    <property type="match status" value="1"/>
</dbReference>
<accession>A0A3N4L1W5</accession>
<dbReference type="GO" id="GO:0071035">
    <property type="term" value="P:nuclear polyadenylation-dependent rRNA catabolic process"/>
    <property type="evidence" value="ECO:0007669"/>
    <property type="project" value="TreeGrafter"/>
</dbReference>
<keyword evidence="4" id="KW-0963">Cytoplasm</keyword>
<dbReference type="GO" id="GO:0071028">
    <property type="term" value="P:nuclear mRNA surveillance"/>
    <property type="evidence" value="ECO:0007669"/>
    <property type="project" value="TreeGrafter"/>
</dbReference>
<evidence type="ECO:0000256" key="4">
    <source>
        <dbReference type="ARBA" id="ARBA00022490"/>
    </source>
</evidence>
<evidence type="ECO:0000256" key="3">
    <source>
        <dbReference type="ARBA" id="ARBA00006678"/>
    </source>
</evidence>
<dbReference type="GO" id="GO:0035925">
    <property type="term" value="F:mRNA 3'-UTR AU-rich region binding"/>
    <property type="evidence" value="ECO:0007669"/>
    <property type="project" value="TreeGrafter"/>
</dbReference>